<comment type="catalytic activity">
    <reaction evidence="2">
        <text>D-glyceraldehyde 3-phosphate = dihydroxyacetone phosphate</text>
        <dbReference type="Rhea" id="RHEA:18585"/>
        <dbReference type="ChEBI" id="CHEBI:57642"/>
        <dbReference type="ChEBI" id="CHEBI:59776"/>
        <dbReference type="EC" id="5.3.1.1"/>
    </reaction>
</comment>
<gene>
    <name evidence="3" type="ORF">V5R04_11730</name>
</gene>
<comment type="pathway">
    <text evidence="2">Carbohydrate degradation; glycolysis; D-glyceraldehyde 3-phosphate from glycerone phosphate: step 1/1.</text>
</comment>
<dbReference type="PANTHER" id="PTHR21139">
    <property type="entry name" value="TRIOSEPHOSPHATE ISOMERASE"/>
    <property type="match status" value="1"/>
</dbReference>
<organism evidence="3">
    <name type="scientific">Jonesiaceae bacterium BS-20</name>
    <dbReference type="NCBI Taxonomy" id="3120821"/>
    <lineage>
        <taxon>Bacteria</taxon>
        <taxon>Bacillati</taxon>
        <taxon>Actinomycetota</taxon>
        <taxon>Actinomycetes</taxon>
        <taxon>Micrococcales</taxon>
        <taxon>Jonesiaceae</taxon>
    </lineage>
</organism>
<dbReference type="GO" id="GO:0046166">
    <property type="term" value="P:glyceraldehyde-3-phosphate biosynthetic process"/>
    <property type="evidence" value="ECO:0007669"/>
    <property type="project" value="TreeGrafter"/>
</dbReference>
<proteinExistence type="inferred from homology"/>
<keyword evidence="2" id="KW-0963">Cytoplasm</keyword>
<comment type="subunit">
    <text evidence="2">Homodimer.</text>
</comment>
<keyword evidence="2" id="KW-0324">Glycolysis</keyword>
<dbReference type="GO" id="GO:0019563">
    <property type="term" value="P:glycerol catabolic process"/>
    <property type="evidence" value="ECO:0007669"/>
    <property type="project" value="TreeGrafter"/>
</dbReference>
<dbReference type="GO" id="GO:0005829">
    <property type="term" value="C:cytosol"/>
    <property type="evidence" value="ECO:0007669"/>
    <property type="project" value="TreeGrafter"/>
</dbReference>
<evidence type="ECO:0000256" key="2">
    <source>
        <dbReference type="RuleBase" id="RU363013"/>
    </source>
</evidence>
<evidence type="ECO:0000256" key="1">
    <source>
        <dbReference type="ARBA" id="ARBA00023235"/>
    </source>
</evidence>
<dbReference type="InterPro" id="IPR000652">
    <property type="entry name" value="Triosephosphate_isomerase"/>
</dbReference>
<dbReference type="Gene3D" id="3.20.20.70">
    <property type="entry name" value="Aldolase class I"/>
    <property type="match status" value="1"/>
</dbReference>
<dbReference type="GO" id="GO:0004807">
    <property type="term" value="F:triose-phosphate isomerase activity"/>
    <property type="evidence" value="ECO:0007669"/>
    <property type="project" value="UniProtKB-EC"/>
</dbReference>
<protein>
    <recommendedName>
        <fullName evidence="2">Triosephosphate isomerase</fullName>
        <ecNumber evidence="2">5.3.1.1</ecNumber>
    </recommendedName>
</protein>
<dbReference type="CDD" id="cd00311">
    <property type="entry name" value="TIM"/>
    <property type="match status" value="1"/>
</dbReference>
<dbReference type="EMBL" id="CP146203">
    <property type="protein sequence ID" value="XBH20885.1"/>
    <property type="molecule type" value="Genomic_DNA"/>
</dbReference>
<comment type="subcellular location">
    <subcellularLocation>
        <location evidence="2">Cytoplasm</location>
    </subcellularLocation>
</comment>
<dbReference type="GO" id="GO:0006094">
    <property type="term" value="P:gluconeogenesis"/>
    <property type="evidence" value="ECO:0007669"/>
    <property type="project" value="UniProtKB-KW"/>
</dbReference>
<name>A0AAU7DUY8_9MICO</name>
<dbReference type="Pfam" id="PF00121">
    <property type="entry name" value="TIM"/>
    <property type="match status" value="1"/>
</dbReference>
<dbReference type="PANTHER" id="PTHR21139:SF2">
    <property type="entry name" value="TRIOSEPHOSPHATE ISOMERASE"/>
    <property type="match status" value="1"/>
</dbReference>
<reference evidence="3" key="1">
    <citation type="submission" date="2024-02" db="EMBL/GenBank/DDBJ databases">
        <title>Tomenella chthoni gen. nov. sp. nov., a member of the family Jonesiaceae isolated from bat guano.</title>
        <authorList>
            <person name="Miller S.L."/>
            <person name="King J."/>
            <person name="Sankaranarayanan K."/>
            <person name="Lawson P.A."/>
        </authorList>
    </citation>
    <scope>NUCLEOTIDE SEQUENCE</scope>
    <source>
        <strain evidence="3">BS-20</strain>
    </source>
</reference>
<dbReference type="EC" id="5.3.1.1" evidence="2"/>
<sequence>MDTQQLTGVAGRRPVTLGVSFKQYLDVATSVAWVQTVAAAVAEHPAVLSGQVQLFVLPSLPALDQVARVLEGSPMQVGAQDLFWEDRGAYTGGISGADLAELGSTYVEVGHAERRKIFGEDVAITRRKFAAAVRNGLTPVLCVGEQTAQDADSAAQTCIAQLESAIAEVTQDELRPLVVAYEPEWAIGAPAPAPAEHVTAVVNRIRARMAQIFGLEQSAVIYGGSAKPGLLTTLGADVDGLFLGRFAHDPAAFLQIIDEAAQIR</sequence>
<dbReference type="SUPFAM" id="SSF51351">
    <property type="entry name" value="Triosephosphate isomerase (TIM)"/>
    <property type="match status" value="1"/>
</dbReference>
<dbReference type="GO" id="GO:0006096">
    <property type="term" value="P:glycolytic process"/>
    <property type="evidence" value="ECO:0007669"/>
    <property type="project" value="UniProtKB-KW"/>
</dbReference>
<comment type="pathway">
    <text evidence="2">Carbohydrate biosynthesis; gluconeogenesis.</text>
</comment>
<dbReference type="InterPro" id="IPR035990">
    <property type="entry name" value="TIM_sf"/>
</dbReference>
<evidence type="ECO:0000313" key="3">
    <source>
        <dbReference type="EMBL" id="XBH20885.1"/>
    </source>
</evidence>
<dbReference type="InterPro" id="IPR013785">
    <property type="entry name" value="Aldolase_TIM"/>
</dbReference>
<keyword evidence="1 2" id="KW-0413">Isomerase</keyword>
<dbReference type="AlphaFoldDB" id="A0AAU7DUY8"/>
<accession>A0AAU7DUY8</accession>
<comment type="similarity">
    <text evidence="2">Belongs to the triosephosphate isomerase family.</text>
</comment>
<dbReference type="PROSITE" id="PS51440">
    <property type="entry name" value="TIM_2"/>
    <property type="match status" value="1"/>
</dbReference>
<keyword evidence="2" id="KW-0312">Gluconeogenesis</keyword>